<reference evidence="2 3" key="1">
    <citation type="submission" date="2019-03" db="EMBL/GenBank/DDBJ databases">
        <title>Metabolic reconstructions from genomes of highly enriched 'Candidatus Accumulibacter' and 'Candidatus Competibacter' bioreactor populations.</title>
        <authorList>
            <person name="Annavajhala M.K."/>
            <person name="Welles L."/>
            <person name="Abbas B."/>
            <person name="Sorokin D."/>
            <person name="Park H."/>
            <person name="Van Loosdrecht M."/>
            <person name="Chandran K."/>
        </authorList>
    </citation>
    <scope>NUCLEOTIDE SEQUENCE [LARGE SCALE GENOMIC DNA]</scope>
    <source>
        <strain evidence="2 3">SBR_S</strain>
    </source>
</reference>
<evidence type="ECO:0000256" key="1">
    <source>
        <dbReference type="SAM" id="MobiDB-lite"/>
    </source>
</evidence>
<feature type="region of interest" description="Disordered" evidence="1">
    <location>
        <begin position="1"/>
        <end position="25"/>
    </location>
</feature>
<sequence length="235" mass="26822">MTNAPVRPSTMRSFRRKPALTLPTPGTNSTKVTLIFFEGIMHFARGVHEGNLVRFSRHRLLKLIGRSTGGNEHKWLLSRLNHLTATSVCINQGDKRVFWGSLLPRGATDNETGEYIVEISRDLAKLFGRGFTRVEWEQRYQLKRSPLAQWLQLYYSSHAQPMPVSVSWLHEVTGSGTQELRKFRQSLRAALRKLEAIAAITGWSIDPKSDLVHVMRTPSQAQARYLANRDEKTRV</sequence>
<dbReference type="Pfam" id="PF07042">
    <property type="entry name" value="TrfA"/>
    <property type="match status" value="1"/>
</dbReference>
<gene>
    <name evidence="2" type="ORF">E4Q23_22310</name>
</gene>
<proteinExistence type="predicted"/>
<dbReference type="EMBL" id="SPMY01000115">
    <property type="protein sequence ID" value="NMQ30250.1"/>
    <property type="molecule type" value="Genomic_DNA"/>
</dbReference>
<comment type="caution">
    <text evidence="2">The sequence shown here is derived from an EMBL/GenBank/DDBJ whole genome shotgun (WGS) entry which is preliminary data.</text>
</comment>
<name>A0ABX1U5D4_9PROT</name>
<organism evidence="2 3">
    <name type="scientific">Candidatus Accumulibacter phosphatis</name>
    <dbReference type="NCBI Taxonomy" id="327160"/>
    <lineage>
        <taxon>Bacteria</taxon>
        <taxon>Pseudomonadati</taxon>
        <taxon>Pseudomonadota</taxon>
        <taxon>Betaproteobacteria</taxon>
        <taxon>Candidatus Accumulibacter</taxon>
    </lineage>
</organism>
<keyword evidence="3" id="KW-1185">Reference proteome</keyword>
<dbReference type="Proteomes" id="UP000749010">
    <property type="component" value="Unassembled WGS sequence"/>
</dbReference>
<accession>A0ABX1U5D4</accession>
<evidence type="ECO:0000313" key="3">
    <source>
        <dbReference type="Proteomes" id="UP000749010"/>
    </source>
</evidence>
<dbReference type="InterPro" id="IPR010751">
    <property type="entry name" value="TrfA"/>
</dbReference>
<protein>
    <submittedName>
        <fullName evidence="2">Uncharacterized protein</fullName>
    </submittedName>
</protein>
<evidence type="ECO:0000313" key="2">
    <source>
        <dbReference type="EMBL" id="NMQ30250.1"/>
    </source>
</evidence>